<keyword evidence="2" id="KW-1133">Transmembrane helix</keyword>
<organism evidence="3 4">
    <name type="scientific">Crateriforma conspicua</name>
    <dbReference type="NCBI Taxonomy" id="2527996"/>
    <lineage>
        <taxon>Bacteria</taxon>
        <taxon>Pseudomonadati</taxon>
        <taxon>Planctomycetota</taxon>
        <taxon>Planctomycetia</taxon>
        <taxon>Planctomycetales</taxon>
        <taxon>Planctomycetaceae</taxon>
        <taxon>Crateriforma</taxon>
    </lineage>
</organism>
<dbReference type="RefSeq" id="WP_146439692.1">
    <property type="nucleotide sequence ID" value="NZ_SJPL01000001.1"/>
</dbReference>
<dbReference type="OrthoDB" id="251479at2"/>
<feature type="region of interest" description="Disordered" evidence="1">
    <location>
        <begin position="82"/>
        <end position="121"/>
    </location>
</feature>
<dbReference type="Proteomes" id="UP000317238">
    <property type="component" value="Unassembled WGS sequence"/>
</dbReference>
<dbReference type="InterPro" id="IPR011990">
    <property type="entry name" value="TPR-like_helical_dom_sf"/>
</dbReference>
<keyword evidence="2" id="KW-0812">Transmembrane</keyword>
<evidence type="ECO:0000313" key="4">
    <source>
        <dbReference type="Proteomes" id="UP000317238"/>
    </source>
</evidence>
<dbReference type="EMBL" id="SJPL01000001">
    <property type="protein sequence ID" value="TWT71288.1"/>
    <property type="molecule type" value="Genomic_DNA"/>
</dbReference>
<accession>A0A5C5Y8Q4</accession>
<evidence type="ECO:0000256" key="1">
    <source>
        <dbReference type="SAM" id="MobiDB-lite"/>
    </source>
</evidence>
<feature type="transmembrane region" description="Helical" evidence="2">
    <location>
        <begin position="20"/>
        <end position="43"/>
    </location>
</feature>
<feature type="compositionally biased region" description="Low complexity" evidence="1">
    <location>
        <begin position="323"/>
        <end position="338"/>
    </location>
</feature>
<dbReference type="SUPFAM" id="SSF48452">
    <property type="entry name" value="TPR-like"/>
    <property type="match status" value="1"/>
</dbReference>
<dbReference type="InterPro" id="IPR019734">
    <property type="entry name" value="TPR_rpt"/>
</dbReference>
<feature type="region of interest" description="Disordered" evidence="1">
    <location>
        <begin position="323"/>
        <end position="342"/>
    </location>
</feature>
<sequence>MADTPDATDAAAPKSGSPWPVVFVAIAGLSALMGFAGIASIWLGSGPPDDGRRLQLAMDQYLQGQPIIAGKIAEQVELGELESELPPEGDSGEPVAEEPADTPEDAAETGDAAAPAVAPETKADARSLRALRAFLIGAGKMALSENATGTAACREIHSDAVPDLKEASEKGFPDGREAEGNRLLGLALLSTGEYAAAADALDQAIERDQTMRRDLLPLLASAQLRLKIGGAQKSLETIKTFLSLPTLSEEQQRQGQLIRTRALLAMARWQDAKAIIDGEFAKFNASDLATQTRLASFRDEFRLLNAQRQIDQTVEDFDLNESMASSAGGATGSSAWTSGRDEDPRIKQAIASRFEPVLVEMNRLQREAEPRIGSQARLLAARAYQLQGDLELAIAQLTSVRQQRPFGAAALVGGIREIELLADQGRGEEVVQTTRYMMHELGSTDRFDSSLITKDEFRKRLSAAIEVLRRKNEFESAIETARSLSPLYSSSESLEEEGQGYLQWAQATLADAAGGEIDRSTFQVARHRYHSAGDAFHQAAKLRFNDPEYLDLLWSAIQAYQQGRHFSRSINMLQDYLRYEQRRRQPRGLIALGRALLAEDRPEEAIDAFETCIVEFERDPLRYDARLMAALASIELANREQRRRRRQNEDSEAVTDIDAIDYVQLAKDFLHANLQDGDLRPDSPAWRDSMYSLGELLYEQITVADLESSDLSDAEKIELYRQNDELLQETIRVLDEAVQRYWPERRAETTAYLLARTHALAARWAATEADDPSLLDAARRTSRQRSEAELLAALEGFAQLRQLYERREEEQPLSARADVILRNCLMSEADTLLEMGRLDEASTAYRAISLRYMNQPPALEAILGQAQCVRKMGRTREADLLIKQALSVLSKIPPEMDSEFDQTTRFDRGGWQRYLQWMDSMAGGTRLGEYRLGVTG</sequence>
<dbReference type="AlphaFoldDB" id="A0A5C5Y8Q4"/>
<dbReference type="SMART" id="SM00028">
    <property type="entry name" value="TPR"/>
    <property type="match status" value="4"/>
</dbReference>
<keyword evidence="2" id="KW-0472">Membrane</keyword>
<gene>
    <name evidence="3" type="ORF">Pan14r_35980</name>
</gene>
<evidence type="ECO:0000313" key="3">
    <source>
        <dbReference type="EMBL" id="TWT71288.1"/>
    </source>
</evidence>
<feature type="compositionally biased region" description="Low complexity" evidence="1">
    <location>
        <begin position="109"/>
        <end position="120"/>
    </location>
</feature>
<comment type="caution">
    <text evidence="3">The sequence shown here is derived from an EMBL/GenBank/DDBJ whole genome shotgun (WGS) entry which is preliminary data.</text>
</comment>
<reference evidence="3 4" key="1">
    <citation type="submission" date="2019-02" db="EMBL/GenBank/DDBJ databases">
        <title>Deep-cultivation of Planctomycetes and their phenomic and genomic characterization uncovers novel biology.</title>
        <authorList>
            <person name="Wiegand S."/>
            <person name="Jogler M."/>
            <person name="Boedeker C."/>
            <person name="Pinto D."/>
            <person name="Vollmers J."/>
            <person name="Rivas-Marin E."/>
            <person name="Kohn T."/>
            <person name="Peeters S.H."/>
            <person name="Heuer A."/>
            <person name="Rast P."/>
            <person name="Oberbeckmann S."/>
            <person name="Bunk B."/>
            <person name="Jeske O."/>
            <person name="Meyerdierks A."/>
            <person name="Storesund J.E."/>
            <person name="Kallscheuer N."/>
            <person name="Luecker S."/>
            <person name="Lage O.M."/>
            <person name="Pohl T."/>
            <person name="Merkel B.J."/>
            <person name="Hornburger P."/>
            <person name="Mueller R.-W."/>
            <person name="Bruemmer F."/>
            <person name="Labrenz M."/>
            <person name="Spormann A.M."/>
            <person name="Op Den Camp H."/>
            <person name="Overmann J."/>
            <person name="Amann R."/>
            <person name="Jetten M.S.M."/>
            <person name="Mascher T."/>
            <person name="Medema M.H."/>
            <person name="Devos D.P."/>
            <person name="Kaster A.-K."/>
            <person name="Ovreas L."/>
            <person name="Rohde M."/>
            <person name="Galperin M.Y."/>
            <person name="Jogler C."/>
        </authorList>
    </citation>
    <scope>NUCLEOTIDE SEQUENCE [LARGE SCALE GENOMIC DNA]</scope>
    <source>
        <strain evidence="3 4">Pan14r</strain>
    </source>
</reference>
<feature type="compositionally biased region" description="Acidic residues" evidence="1">
    <location>
        <begin position="82"/>
        <end position="108"/>
    </location>
</feature>
<protein>
    <submittedName>
        <fullName evidence="3">Tetratricopeptide repeat protein</fullName>
    </submittedName>
</protein>
<evidence type="ECO:0000256" key="2">
    <source>
        <dbReference type="SAM" id="Phobius"/>
    </source>
</evidence>
<proteinExistence type="predicted"/>
<dbReference type="Pfam" id="PF13181">
    <property type="entry name" value="TPR_8"/>
    <property type="match status" value="1"/>
</dbReference>
<name>A0A5C5Y8Q4_9PLAN</name>
<keyword evidence="4" id="KW-1185">Reference proteome</keyword>
<dbReference type="Gene3D" id="1.25.40.10">
    <property type="entry name" value="Tetratricopeptide repeat domain"/>
    <property type="match status" value="2"/>
</dbReference>